<keyword evidence="5" id="KW-0028">Amino-acid biosynthesis</keyword>
<evidence type="ECO:0000256" key="2">
    <source>
        <dbReference type="ARBA" id="ARBA00004941"/>
    </source>
</evidence>
<keyword evidence="5 7" id="KW-0456">Lyase</keyword>
<dbReference type="Gene3D" id="1.20.200.10">
    <property type="entry name" value="Fumarase/aspartase (Central domain)"/>
    <property type="match status" value="1"/>
</dbReference>
<keyword evidence="8" id="KW-1185">Reference proteome</keyword>
<dbReference type="Pfam" id="PF00206">
    <property type="entry name" value="Lyase_1"/>
    <property type="match status" value="1"/>
</dbReference>
<dbReference type="Proteomes" id="UP000664480">
    <property type="component" value="Unassembled WGS sequence"/>
</dbReference>
<proteinExistence type="inferred from homology"/>
<accession>A0ABS3CI47</accession>
<dbReference type="InterPro" id="IPR022761">
    <property type="entry name" value="Fumarate_lyase_N"/>
</dbReference>
<dbReference type="Gene3D" id="1.10.40.30">
    <property type="entry name" value="Fumarase/aspartase (C-terminal domain)"/>
    <property type="match status" value="1"/>
</dbReference>
<feature type="domain" description="Fumarate lyase N-terminal" evidence="6">
    <location>
        <begin position="25"/>
        <end position="301"/>
    </location>
</feature>
<dbReference type="PRINTS" id="PR00145">
    <property type="entry name" value="ARGSUCLYASE"/>
</dbReference>
<comment type="similarity">
    <text evidence="5">Belongs to the lyase 1 family. Argininosuccinate lyase subfamily.</text>
</comment>
<evidence type="ECO:0000256" key="1">
    <source>
        <dbReference type="ARBA" id="ARBA00000985"/>
    </source>
</evidence>
<organism evidence="7 8">
    <name type="scientific">Algoriphagus pacificus</name>
    <dbReference type="NCBI Taxonomy" id="2811234"/>
    <lineage>
        <taxon>Bacteria</taxon>
        <taxon>Pseudomonadati</taxon>
        <taxon>Bacteroidota</taxon>
        <taxon>Cytophagia</taxon>
        <taxon>Cytophagales</taxon>
        <taxon>Cyclobacteriaceae</taxon>
        <taxon>Algoriphagus</taxon>
    </lineage>
</organism>
<evidence type="ECO:0000259" key="6">
    <source>
        <dbReference type="Pfam" id="PF00206"/>
    </source>
</evidence>
<dbReference type="InterPro" id="IPR000362">
    <property type="entry name" value="Fumarate_lyase_fam"/>
</dbReference>
<gene>
    <name evidence="5 7" type="primary">argH</name>
    <name evidence="7" type="ORF">J0A69_14840</name>
</gene>
<evidence type="ECO:0000256" key="4">
    <source>
        <dbReference type="ARBA" id="ARBA00022571"/>
    </source>
</evidence>
<dbReference type="NCBIfam" id="TIGR00838">
    <property type="entry name" value="argH"/>
    <property type="match status" value="1"/>
</dbReference>
<comment type="subcellular location">
    <subcellularLocation>
        <location evidence="5">Cytoplasm</location>
    </subcellularLocation>
</comment>
<sequence>MKLWQKATGNKKEVENFTIGRDPEFDIILAPFDVLGSMAHAHMLTKVGLLTAEDNATLQKGLKEIYYEIEKGTFEIAAGVEDVHSQVEFLLTERYGEVGKKLHSGRSRNDQVLVDLKLYYRSAIRELVEEASTLFDLLVKLADQHKEDLMPGYTHTQLAMPSSFGLWFGSFAEGLSEDMGMLQAAFDLANKNPLGSAAGYGSSFPLDRTFTTELLGFADLHHNVINAQNSRGKAEKTLAFALAGMAGTLNKLASDVCLFMNQHFGFISFPDDLTTGSSIMPHKKNPDVFELMRAKTNQIQGVPTTVSLLLTNTTTGYHRDLQLLKEEIFPAIETLRDCLSMCTFMLKSIKVKKGILQDPFFKHVFSVEVVNDLVLKGIPFRDAYKQVGMDIEADNFSPDQSKISHTHEGSIGNLGLAEISQKMENAVKGFNFDKIDAAYLSLLS</sequence>
<evidence type="ECO:0000256" key="3">
    <source>
        <dbReference type="ARBA" id="ARBA00012338"/>
    </source>
</evidence>
<dbReference type="InterPro" id="IPR024083">
    <property type="entry name" value="Fumarase/histidase_N"/>
</dbReference>
<dbReference type="EMBL" id="JAFKCU010000003">
    <property type="protein sequence ID" value="MBN7816722.1"/>
    <property type="molecule type" value="Genomic_DNA"/>
</dbReference>
<comment type="pathway">
    <text evidence="2 5">Amino-acid biosynthesis; L-arginine biosynthesis; L-arginine from L-ornithine and carbamoyl phosphate: step 3/3.</text>
</comment>
<dbReference type="PANTHER" id="PTHR43814">
    <property type="entry name" value="ARGININOSUCCINATE LYASE"/>
    <property type="match status" value="1"/>
</dbReference>
<dbReference type="InterPro" id="IPR008948">
    <property type="entry name" value="L-Aspartase-like"/>
</dbReference>
<evidence type="ECO:0000313" key="7">
    <source>
        <dbReference type="EMBL" id="MBN7816722.1"/>
    </source>
</evidence>
<keyword evidence="5" id="KW-0963">Cytoplasm</keyword>
<dbReference type="GO" id="GO:0004056">
    <property type="term" value="F:argininosuccinate lyase activity"/>
    <property type="evidence" value="ECO:0007669"/>
    <property type="project" value="UniProtKB-EC"/>
</dbReference>
<dbReference type="HAMAP" id="MF_00006">
    <property type="entry name" value="Arg_succ_lyase"/>
    <property type="match status" value="1"/>
</dbReference>
<evidence type="ECO:0000313" key="8">
    <source>
        <dbReference type="Proteomes" id="UP000664480"/>
    </source>
</evidence>
<dbReference type="InterPro" id="IPR009049">
    <property type="entry name" value="Argininosuccinate_lyase"/>
</dbReference>
<dbReference type="PRINTS" id="PR00149">
    <property type="entry name" value="FUMRATELYASE"/>
</dbReference>
<name>A0ABS3CI47_9BACT</name>
<comment type="catalytic activity">
    <reaction evidence="1 5">
        <text>2-(N(omega)-L-arginino)succinate = fumarate + L-arginine</text>
        <dbReference type="Rhea" id="RHEA:24020"/>
        <dbReference type="ChEBI" id="CHEBI:29806"/>
        <dbReference type="ChEBI" id="CHEBI:32682"/>
        <dbReference type="ChEBI" id="CHEBI:57472"/>
        <dbReference type="EC" id="4.3.2.1"/>
    </reaction>
</comment>
<dbReference type="PROSITE" id="PS00163">
    <property type="entry name" value="FUMARATE_LYASES"/>
    <property type="match status" value="1"/>
</dbReference>
<dbReference type="CDD" id="cd01359">
    <property type="entry name" value="Argininosuccinate_lyase"/>
    <property type="match status" value="1"/>
</dbReference>
<dbReference type="RefSeq" id="WP_206587392.1">
    <property type="nucleotide sequence ID" value="NZ_JAFKCU010000003.1"/>
</dbReference>
<evidence type="ECO:0000256" key="5">
    <source>
        <dbReference type="HAMAP-Rule" id="MF_00006"/>
    </source>
</evidence>
<dbReference type="Gene3D" id="1.10.275.10">
    <property type="entry name" value="Fumarase/aspartase (N-terminal domain)"/>
    <property type="match status" value="1"/>
</dbReference>
<reference evidence="7 8" key="1">
    <citation type="submission" date="2021-03" db="EMBL/GenBank/DDBJ databases">
        <title>novel species isolated from a fishpond in China.</title>
        <authorList>
            <person name="Lu H."/>
            <person name="Cai Z."/>
        </authorList>
    </citation>
    <scope>NUCLEOTIDE SEQUENCE [LARGE SCALE GENOMIC DNA]</scope>
    <source>
        <strain evidence="7 8">YJ13C</strain>
    </source>
</reference>
<keyword evidence="4 5" id="KW-0055">Arginine biosynthesis</keyword>
<comment type="caution">
    <text evidence="7">The sequence shown here is derived from an EMBL/GenBank/DDBJ whole genome shotgun (WGS) entry which is preliminary data.</text>
</comment>
<dbReference type="PANTHER" id="PTHR43814:SF1">
    <property type="entry name" value="ARGININOSUCCINATE LYASE"/>
    <property type="match status" value="1"/>
</dbReference>
<dbReference type="SUPFAM" id="SSF48557">
    <property type="entry name" value="L-aspartase-like"/>
    <property type="match status" value="1"/>
</dbReference>
<dbReference type="EC" id="4.3.2.1" evidence="3 5"/>
<protein>
    <recommendedName>
        <fullName evidence="3 5">Argininosuccinate lyase</fullName>
        <shortName evidence="5">ASAL</shortName>
        <ecNumber evidence="3 5">4.3.2.1</ecNumber>
    </recommendedName>
    <alternativeName>
        <fullName evidence="5">Arginosuccinase</fullName>
    </alternativeName>
</protein>
<dbReference type="InterPro" id="IPR020557">
    <property type="entry name" value="Fumarate_lyase_CS"/>
</dbReference>